<protein>
    <submittedName>
        <fullName evidence="1">Uncharacterized protein</fullName>
    </submittedName>
</protein>
<dbReference type="EMBL" id="GBXM01092779">
    <property type="protein sequence ID" value="JAH15798.1"/>
    <property type="molecule type" value="Transcribed_RNA"/>
</dbReference>
<dbReference type="AlphaFoldDB" id="A0A0E9PHQ9"/>
<name>A0A0E9PHQ9_ANGAN</name>
<organism evidence="1">
    <name type="scientific">Anguilla anguilla</name>
    <name type="common">European freshwater eel</name>
    <name type="synonym">Muraena anguilla</name>
    <dbReference type="NCBI Taxonomy" id="7936"/>
    <lineage>
        <taxon>Eukaryota</taxon>
        <taxon>Metazoa</taxon>
        <taxon>Chordata</taxon>
        <taxon>Craniata</taxon>
        <taxon>Vertebrata</taxon>
        <taxon>Euteleostomi</taxon>
        <taxon>Actinopterygii</taxon>
        <taxon>Neopterygii</taxon>
        <taxon>Teleostei</taxon>
        <taxon>Anguilliformes</taxon>
        <taxon>Anguillidae</taxon>
        <taxon>Anguilla</taxon>
    </lineage>
</organism>
<reference evidence="1" key="2">
    <citation type="journal article" date="2015" name="Fish Shellfish Immunol.">
        <title>Early steps in the European eel (Anguilla anguilla)-Vibrio vulnificus interaction in the gills: Role of the RtxA13 toxin.</title>
        <authorList>
            <person name="Callol A."/>
            <person name="Pajuelo D."/>
            <person name="Ebbesson L."/>
            <person name="Teles M."/>
            <person name="MacKenzie S."/>
            <person name="Amaro C."/>
        </authorList>
    </citation>
    <scope>NUCLEOTIDE SEQUENCE</scope>
</reference>
<sequence length="44" mass="5156">MLLWRISYLVPEFLCTLDYIKVTHLVSKDVHRLAADLCSVSMQF</sequence>
<proteinExistence type="predicted"/>
<dbReference type="EMBL" id="GBXM01105209">
    <property type="protein sequence ID" value="JAH03368.1"/>
    <property type="molecule type" value="Transcribed_RNA"/>
</dbReference>
<reference evidence="1" key="1">
    <citation type="submission" date="2014-11" db="EMBL/GenBank/DDBJ databases">
        <authorList>
            <person name="Amaro Gonzalez C."/>
        </authorList>
    </citation>
    <scope>NUCLEOTIDE SEQUENCE</scope>
</reference>
<accession>A0A0E9PHQ9</accession>
<evidence type="ECO:0000313" key="1">
    <source>
        <dbReference type="EMBL" id="JAH03368.1"/>
    </source>
</evidence>